<feature type="transmembrane region" description="Helical" evidence="1">
    <location>
        <begin position="38"/>
        <end position="62"/>
    </location>
</feature>
<reference evidence="5" key="2">
    <citation type="journal article" date="2019" name="Int. J. Syst. Evol. Microbiol.">
        <title>The Global Catalogue of Microorganisms (GCM) 10K type strain sequencing project: providing services to taxonomists for standard genome sequencing and annotation.</title>
        <authorList>
            <consortium name="The Broad Institute Genomics Platform"/>
            <consortium name="The Broad Institute Genome Sequencing Center for Infectious Disease"/>
            <person name="Wu L."/>
            <person name="Ma J."/>
        </authorList>
    </citation>
    <scope>NUCLEOTIDE SEQUENCE [LARGE SCALE GENOMIC DNA]</scope>
    <source>
        <strain evidence="5">CGMCC 1.8860</strain>
    </source>
</reference>
<evidence type="ECO:0008006" key="6">
    <source>
        <dbReference type="Google" id="ProtNLM"/>
    </source>
</evidence>
<organism evidence="4 5">
    <name type="scientific">Silvimonas amylolytica</name>
    <dbReference type="NCBI Taxonomy" id="449663"/>
    <lineage>
        <taxon>Bacteria</taxon>
        <taxon>Pseudomonadati</taxon>
        <taxon>Pseudomonadota</taxon>
        <taxon>Betaproteobacteria</taxon>
        <taxon>Neisseriales</taxon>
        <taxon>Chitinibacteraceae</taxon>
        <taxon>Silvimonas</taxon>
    </lineage>
</organism>
<proteinExistence type="predicted"/>
<dbReference type="RefSeq" id="WP_188687898.1">
    <property type="nucleotide sequence ID" value="NZ_BMLY01000001.1"/>
</dbReference>
<dbReference type="EMBL" id="BMLY01000015">
    <property type="protein sequence ID" value="GGP28339.1"/>
    <property type="molecule type" value="Genomic_DNA"/>
</dbReference>
<keyword evidence="1" id="KW-0472">Membrane</keyword>
<protein>
    <recommendedName>
        <fullName evidence="6">Phage coat protein</fullName>
    </recommendedName>
</protein>
<reference evidence="4" key="1">
    <citation type="journal article" date="2014" name="Int. J. Syst. Evol. Microbiol.">
        <title>Complete genome of a new Firmicutes species belonging to the dominant human colonic microbiota ('Ruminococcus bicirculans') reveals two chromosomes and a selective capacity to utilize plant glucans.</title>
        <authorList>
            <consortium name="NISC Comparative Sequencing Program"/>
            <person name="Wegmann U."/>
            <person name="Louis P."/>
            <person name="Goesmann A."/>
            <person name="Henrissat B."/>
            <person name="Duncan S.H."/>
            <person name="Flint H.J."/>
        </authorList>
    </citation>
    <scope>NUCLEOTIDE SEQUENCE</scope>
    <source>
        <strain evidence="4">CGMCC 1.8860</strain>
    </source>
</reference>
<keyword evidence="2" id="KW-0732">Signal</keyword>
<dbReference type="Proteomes" id="UP000621859">
    <property type="component" value="Unassembled WGS sequence"/>
</dbReference>
<keyword evidence="1" id="KW-1133">Transmembrane helix</keyword>
<feature type="chain" id="PRO_5045029904" description="Phage coat protein" evidence="2">
    <location>
        <begin position="23"/>
        <end position="70"/>
    </location>
</feature>
<evidence type="ECO:0000313" key="3">
    <source>
        <dbReference type="EMBL" id="GGP24430.1"/>
    </source>
</evidence>
<dbReference type="InterPro" id="IPR023390">
    <property type="entry name" value="Phage_M13_G8P_capsid_dom_sf"/>
</dbReference>
<evidence type="ECO:0000313" key="5">
    <source>
        <dbReference type="Proteomes" id="UP000621859"/>
    </source>
</evidence>
<dbReference type="Gene3D" id="1.20.5.80">
    <property type="match status" value="1"/>
</dbReference>
<dbReference type="EMBL" id="BMLY01000001">
    <property type="protein sequence ID" value="GGP24430.1"/>
    <property type="molecule type" value="Genomic_DNA"/>
</dbReference>
<evidence type="ECO:0000256" key="1">
    <source>
        <dbReference type="SAM" id="Phobius"/>
    </source>
</evidence>
<name>A0ABQ2PRV2_9NEIS</name>
<evidence type="ECO:0000313" key="4">
    <source>
        <dbReference type="EMBL" id="GGP28339.1"/>
    </source>
</evidence>
<reference evidence="4" key="3">
    <citation type="submission" date="2024-05" db="EMBL/GenBank/DDBJ databases">
        <authorList>
            <person name="Sun Q."/>
            <person name="Zhou Y."/>
        </authorList>
    </citation>
    <scope>NUCLEOTIDE SEQUENCE</scope>
    <source>
        <strain evidence="4">CGMCC 1.8860</strain>
    </source>
</reference>
<accession>A0ABQ2PRV2</accession>
<keyword evidence="1" id="KW-0812">Transmembrane</keyword>
<evidence type="ECO:0000256" key="2">
    <source>
        <dbReference type="SAM" id="SignalP"/>
    </source>
</evidence>
<keyword evidence="5" id="KW-1185">Reference proteome</keyword>
<gene>
    <name evidence="3" type="ORF">GCM10010971_02490</name>
    <name evidence="4" type="ORF">GCM10010971_41580</name>
</gene>
<sequence length="70" mass="7129">MNRINKIALAVFAASASVAAMADTTVDVTPITNLTTSFTTIIAAVTTTVGVIYGGFAVIKLVKKGIRAAS</sequence>
<comment type="caution">
    <text evidence="4">The sequence shown here is derived from an EMBL/GenBank/DDBJ whole genome shotgun (WGS) entry which is preliminary data.</text>
</comment>
<feature type="signal peptide" evidence="2">
    <location>
        <begin position="1"/>
        <end position="22"/>
    </location>
</feature>